<dbReference type="RefSeq" id="WP_345524171.1">
    <property type="nucleotide sequence ID" value="NZ_BAABKM010000005.1"/>
</dbReference>
<gene>
    <name evidence="2" type="ORF">GCM10023349_46630</name>
</gene>
<dbReference type="EMBL" id="BAABKM010000005">
    <property type="protein sequence ID" value="GAA4721035.1"/>
    <property type="molecule type" value="Genomic_DNA"/>
</dbReference>
<protein>
    <recommendedName>
        <fullName evidence="4">DUF4175 domain-containing protein</fullName>
    </recommendedName>
</protein>
<sequence>MSDNHGNTPAAWTFVTVAMLGFVVGGVGMLLSPVNWTIFWVGVALALASLVIFAVMAKLGYHESSSTH</sequence>
<keyword evidence="3" id="KW-1185">Reference proteome</keyword>
<keyword evidence="1" id="KW-0812">Transmembrane</keyword>
<evidence type="ECO:0000256" key="1">
    <source>
        <dbReference type="SAM" id="Phobius"/>
    </source>
</evidence>
<dbReference type="Proteomes" id="UP001499974">
    <property type="component" value="Unassembled WGS sequence"/>
</dbReference>
<feature type="transmembrane region" description="Helical" evidence="1">
    <location>
        <begin position="38"/>
        <end position="61"/>
    </location>
</feature>
<name>A0ABP8Y6M1_9ACTN</name>
<reference evidence="3" key="1">
    <citation type="journal article" date="2019" name="Int. J. Syst. Evol. Microbiol.">
        <title>The Global Catalogue of Microorganisms (GCM) 10K type strain sequencing project: providing services to taxonomists for standard genome sequencing and annotation.</title>
        <authorList>
            <consortium name="The Broad Institute Genomics Platform"/>
            <consortium name="The Broad Institute Genome Sequencing Center for Infectious Disease"/>
            <person name="Wu L."/>
            <person name="Ma J."/>
        </authorList>
    </citation>
    <scope>NUCLEOTIDE SEQUENCE [LARGE SCALE GENOMIC DNA]</scope>
    <source>
        <strain evidence="3">JCM 18531</strain>
    </source>
</reference>
<proteinExistence type="predicted"/>
<evidence type="ECO:0000313" key="2">
    <source>
        <dbReference type="EMBL" id="GAA4721035.1"/>
    </source>
</evidence>
<feature type="transmembrane region" description="Helical" evidence="1">
    <location>
        <begin position="12"/>
        <end position="32"/>
    </location>
</feature>
<keyword evidence="1" id="KW-0472">Membrane</keyword>
<evidence type="ECO:0008006" key="4">
    <source>
        <dbReference type="Google" id="ProtNLM"/>
    </source>
</evidence>
<keyword evidence="1" id="KW-1133">Transmembrane helix</keyword>
<accession>A0ABP8Y6M1</accession>
<organism evidence="2 3">
    <name type="scientific">Nocardioides conyzicola</name>
    <dbReference type="NCBI Taxonomy" id="1651781"/>
    <lineage>
        <taxon>Bacteria</taxon>
        <taxon>Bacillati</taxon>
        <taxon>Actinomycetota</taxon>
        <taxon>Actinomycetes</taxon>
        <taxon>Propionibacteriales</taxon>
        <taxon>Nocardioidaceae</taxon>
        <taxon>Nocardioides</taxon>
    </lineage>
</organism>
<dbReference type="NCBIfam" id="NF041681">
    <property type="entry name" value="HGxxPAAW"/>
    <property type="match status" value="1"/>
</dbReference>
<comment type="caution">
    <text evidence="2">The sequence shown here is derived from an EMBL/GenBank/DDBJ whole genome shotgun (WGS) entry which is preliminary data.</text>
</comment>
<evidence type="ECO:0000313" key="3">
    <source>
        <dbReference type="Proteomes" id="UP001499974"/>
    </source>
</evidence>